<evidence type="ECO:0000313" key="1">
    <source>
        <dbReference type="EMBL" id="MBD9724972.1"/>
    </source>
</evidence>
<accession>A0A927L3S6</accession>
<dbReference type="AlphaFoldDB" id="A0A927L3S6"/>
<sequence>MATVRRSLPTDQAHPLFRGVFDDWLTKADALSALPNAPVVPDTPAVPDAPNAFPRSRLIIWRRLRSRFGRYAVAEAHVGPP</sequence>
<proteinExistence type="predicted"/>
<comment type="caution">
    <text evidence="1">The sequence shown here is derived from an EMBL/GenBank/DDBJ whole genome shotgun (WGS) entry which is preliminary data.</text>
</comment>
<protein>
    <submittedName>
        <fullName evidence="1">Uncharacterized protein</fullName>
    </submittedName>
</protein>
<gene>
    <name evidence="1" type="ORF">IHE70_17450</name>
</gene>
<dbReference type="Proteomes" id="UP000661025">
    <property type="component" value="Unassembled WGS sequence"/>
</dbReference>
<organism evidence="1 2">
    <name type="scientific">Streptomyces caniscabiei</name>
    <dbReference type="NCBI Taxonomy" id="2746961"/>
    <lineage>
        <taxon>Bacteria</taxon>
        <taxon>Bacillati</taxon>
        <taxon>Actinomycetota</taxon>
        <taxon>Actinomycetes</taxon>
        <taxon>Kitasatosporales</taxon>
        <taxon>Streptomycetaceae</taxon>
        <taxon>Streptomyces</taxon>
    </lineage>
</organism>
<reference evidence="1" key="1">
    <citation type="submission" date="2020-09" db="EMBL/GenBank/DDBJ databases">
        <title>Streptomyces canutascabiei sp. nov., which causes potato common scab and is distributed across the world.</title>
        <authorList>
            <person name="Nguyen H.P."/>
            <person name="Weisberg A.J."/>
            <person name="Chang J.H."/>
            <person name="Clarke C.R."/>
        </authorList>
    </citation>
    <scope>NUCLEOTIDE SEQUENCE</scope>
    <source>
        <strain evidence="1">ID-01-6.2a</strain>
    </source>
</reference>
<name>A0A927L3S6_9ACTN</name>
<dbReference type="RefSeq" id="WP_086801960.1">
    <property type="nucleotide sequence ID" value="NZ_CP119182.1"/>
</dbReference>
<dbReference type="GeneID" id="79932790"/>
<dbReference type="EMBL" id="JACYXT010000006">
    <property type="protein sequence ID" value="MBD9724972.1"/>
    <property type="molecule type" value="Genomic_DNA"/>
</dbReference>
<evidence type="ECO:0000313" key="2">
    <source>
        <dbReference type="Proteomes" id="UP000661025"/>
    </source>
</evidence>